<organism evidence="3 4">
    <name type="scientific">Anaerorhabdus furcosa</name>
    <dbReference type="NCBI Taxonomy" id="118967"/>
    <lineage>
        <taxon>Bacteria</taxon>
        <taxon>Bacillati</taxon>
        <taxon>Bacillota</taxon>
        <taxon>Erysipelotrichia</taxon>
        <taxon>Erysipelotrichales</taxon>
        <taxon>Erysipelotrichaceae</taxon>
        <taxon>Anaerorhabdus</taxon>
    </lineage>
</organism>
<sequence length="112" mass="12879">MSELLDVIVKAIDDRLGEEITVLDFKNQHPFYDYFVIATALNHRMAKSIIDQVEEKVIACGGQIRAIDGNSDSDWQLIDCFEVVVHIFVGSERQVYQLERLWGDLPRIEVQV</sequence>
<reference evidence="4" key="1">
    <citation type="submission" date="2017-02" db="EMBL/GenBank/DDBJ databases">
        <authorList>
            <person name="Varghese N."/>
            <person name="Submissions S."/>
        </authorList>
    </citation>
    <scope>NUCLEOTIDE SEQUENCE [LARGE SCALE GENOMIC DNA]</scope>
    <source>
        <strain evidence="4">ATCC 25662</strain>
    </source>
</reference>
<dbReference type="Pfam" id="PF02410">
    <property type="entry name" value="RsfS"/>
    <property type="match status" value="1"/>
</dbReference>
<evidence type="ECO:0000256" key="1">
    <source>
        <dbReference type="ARBA" id="ARBA00010574"/>
    </source>
</evidence>
<dbReference type="STRING" id="118967.SAMN02745191_1653"/>
<dbReference type="AlphaFoldDB" id="A0A1T4NJ62"/>
<comment type="subcellular location">
    <subcellularLocation>
        <location evidence="2">Cytoplasm</location>
    </subcellularLocation>
</comment>
<dbReference type="SUPFAM" id="SSF81301">
    <property type="entry name" value="Nucleotidyltransferase"/>
    <property type="match status" value="1"/>
</dbReference>
<evidence type="ECO:0000313" key="4">
    <source>
        <dbReference type="Proteomes" id="UP000243297"/>
    </source>
</evidence>
<dbReference type="EMBL" id="FUWY01000004">
    <property type="protein sequence ID" value="SJZ79155.1"/>
    <property type="molecule type" value="Genomic_DNA"/>
</dbReference>
<comment type="subunit">
    <text evidence="2">Interacts with ribosomal protein uL14 (rplN).</text>
</comment>
<comment type="similarity">
    <text evidence="1 2">Belongs to the Iojap/RsfS family.</text>
</comment>
<evidence type="ECO:0000313" key="3">
    <source>
        <dbReference type="EMBL" id="SJZ79155.1"/>
    </source>
</evidence>
<comment type="function">
    <text evidence="2">Functions as a ribosomal silencing factor. Interacts with ribosomal protein uL14 (rplN), blocking formation of intersubunit bridge B8. Prevents association of the 30S and 50S ribosomal subunits and the formation of functional ribosomes, thus repressing translation.</text>
</comment>
<accession>A0A1T4NJ62</accession>
<dbReference type="NCBIfam" id="TIGR00090">
    <property type="entry name" value="rsfS_iojap_ybeB"/>
    <property type="match status" value="1"/>
</dbReference>
<dbReference type="InterPro" id="IPR043519">
    <property type="entry name" value="NT_sf"/>
</dbReference>
<dbReference type="PANTHER" id="PTHR21043">
    <property type="entry name" value="IOJAP SUPERFAMILY ORTHOLOG"/>
    <property type="match status" value="1"/>
</dbReference>
<dbReference type="GO" id="GO:0043023">
    <property type="term" value="F:ribosomal large subunit binding"/>
    <property type="evidence" value="ECO:0007669"/>
    <property type="project" value="TreeGrafter"/>
</dbReference>
<evidence type="ECO:0000256" key="2">
    <source>
        <dbReference type="HAMAP-Rule" id="MF_01477"/>
    </source>
</evidence>
<dbReference type="HAMAP" id="MF_01477">
    <property type="entry name" value="Iojap_RsfS"/>
    <property type="match status" value="1"/>
</dbReference>
<dbReference type="OrthoDB" id="9793681at2"/>
<dbReference type="GO" id="GO:0042256">
    <property type="term" value="P:cytosolic ribosome assembly"/>
    <property type="evidence" value="ECO:0007669"/>
    <property type="project" value="UniProtKB-UniRule"/>
</dbReference>
<keyword evidence="4" id="KW-1185">Reference proteome</keyword>
<gene>
    <name evidence="2" type="primary">rsfS</name>
    <name evidence="3" type="ORF">SAMN02745191_1653</name>
</gene>
<dbReference type="Proteomes" id="UP000243297">
    <property type="component" value="Unassembled WGS sequence"/>
</dbReference>
<name>A0A1T4NJ62_9FIRM</name>
<keyword evidence="2" id="KW-0678">Repressor</keyword>
<dbReference type="GO" id="GO:0005737">
    <property type="term" value="C:cytoplasm"/>
    <property type="evidence" value="ECO:0007669"/>
    <property type="project" value="UniProtKB-SubCell"/>
</dbReference>
<dbReference type="InterPro" id="IPR004394">
    <property type="entry name" value="Iojap/RsfS/C7orf30"/>
</dbReference>
<dbReference type="GO" id="GO:0017148">
    <property type="term" value="P:negative regulation of translation"/>
    <property type="evidence" value="ECO:0007669"/>
    <property type="project" value="UniProtKB-UniRule"/>
</dbReference>
<dbReference type="PANTHER" id="PTHR21043:SF0">
    <property type="entry name" value="MITOCHONDRIAL ASSEMBLY OF RIBOSOMAL LARGE SUBUNIT PROTEIN 1"/>
    <property type="match status" value="1"/>
</dbReference>
<keyword evidence="2" id="KW-0810">Translation regulation</keyword>
<dbReference type="RefSeq" id="WP_078712045.1">
    <property type="nucleotide sequence ID" value="NZ_FUWY01000004.1"/>
</dbReference>
<protein>
    <recommendedName>
        <fullName evidence="2">Ribosomal silencing factor RsfS</fullName>
    </recommendedName>
</protein>
<keyword evidence="2" id="KW-0963">Cytoplasm</keyword>
<dbReference type="Gene3D" id="3.30.460.10">
    <property type="entry name" value="Beta Polymerase, domain 2"/>
    <property type="match status" value="1"/>
</dbReference>
<dbReference type="GO" id="GO:0090071">
    <property type="term" value="P:negative regulation of ribosome biogenesis"/>
    <property type="evidence" value="ECO:0007669"/>
    <property type="project" value="UniProtKB-UniRule"/>
</dbReference>
<proteinExistence type="inferred from homology"/>